<evidence type="ECO:0000313" key="3">
    <source>
        <dbReference type="Proteomes" id="UP000501690"/>
    </source>
</evidence>
<sequence>MFVSPGGCSSPPGSSCQNPKTGLVKKRRQADKLVPPALVHHKTIQPLSPSELASNPYYPLQNPE</sequence>
<dbReference type="EMBL" id="CP039352">
    <property type="protein sequence ID" value="QCE03774.1"/>
    <property type="molecule type" value="Genomic_DNA"/>
</dbReference>
<gene>
    <name evidence="2" type="ORF">DEO72_LG8g1800</name>
</gene>
<feature type="compositionally biased region" description="Low complexity" evidence="1">
    <location>
        <begin position="1"/>
        <end position="16"/>
    </location>
</feature>
<dbReference type="Proteomes" id="UP000501690">
    <property type="component" value="Linkage Group LG8"/>
</dbReference>
<evidence type="ECO:0000256" key="1">
    <source>
        <dbReference type="SAM" id="MobiDB-lite"/>
    </source>
</evidence>
<dbReference type="AlphaFoldDB" id="A0A4D6MSL4"/>
<organism evidence="2 3">
    <name type="scientific">Vigna unguiculata</name>
    <name type="common">Cowpea</name>
    <dbReference type="NCBI Taxonomy" id="3917"/>
    <lineage>
        <taxon>Eukaryota</taxon>
        <taxon>Viridiplantae</taxon>
        <taxon>Streptophyta</taxon>
        <taxon>Embryophyta</taxon>
        <taxon>Tracheophyta</taxon>
        <taxon>Spermatophyta</taxon>
        <taxon>Magnoliopsida</taxon>
        <taxon>eudicotyledons</taxon>
        <taxon>Gunneridae</taxon>
        <taxon>Pentapetalae</taxon>
        <taxon>rosids</taxon>
        <taxon>fabids</taxon>
        <taxon>Fabales</taxon>
        <taxon>Fabaceae</taxon>
        <taxon>Papilionoideae</taxon>
        <taxon>50 kb inversion clade</taxon>
        <taxon>NPAAA clade</taxon>
        <taxon>indigoferoid/millettioid clade</taxon>
        <taxon>Phaseoleae</taxon>
        <taxon>Vigna</taxon>
    </lineage>
</organism>
<protein>
    <submittedName>
        <fullName evidence="2">Uncharacterized protein</fullName>
    </submittedName>
</protein>
<name>A0A4D6MSL4_VIGUN</name>
<proteinExistence type="predicted"/>
<keyword evidence="3" id="KW-1185">Reference proteome</keyword>
<feature type="region of interest" description="Disordered" evidence="1">
    <location>
        <begin position="1"/>
        <end position="64"/>
    </location>
</feature>
<accession>A0A4D6MSL4</accession>
<evidence type="ECO:0000313" key="2">
    <source>
        <dbReference type="EMBL" id="QCE03774.1"/>
    </source>
</evidence>
<reference evidence="2 3" key="1">
    <citation type="submission" date="2019-04" db="EMBL/GenBank/DDBJ databases">
        <title>An improved genome assembly and genetic linkage map for asparagus bean, Vigna unguiculata ssp. sesquipedialis.</title>
        <authorList>
            <person name="Xia Q."/>
            <person name="Zhang R."/>
            <person name="Dong Y."/>
        </authorList>
    </citation>
    <scope>NUCLEOTIDE SEQUENCE [LARGE SCALE GENOMIC DNA]</scope>
    <source>
        <tissue evidence="2">Leaf</tissue>
    </source>
</reference>